<dbReference type="InterPro" id="IPR012337">
    <property type="entry name" value="RNaseH-like_sf"/>
</dbReference>
<keyword evidence="3" id="KW-1185">Reference proteome</keyword>
<organism evidence="2 3">
    <name type="scientific">Monilinia fructigena</name>
    <dbReference type="NCBI Taxonomy" id="38457"/>
    <lineage>
        <taxon>Eukaryota</taxon>
        <taxon>Fungi</taxon>
        <taxon>Dikarya</taxon>
        <taxon>Ascomycota</taxon>
        <taxon>Pezizomycotina</taxon>
        <taxon>Leotiomycetes</taxon>
        <taxon>Helotiales</taxon>
        <taxon>Sclerotiniaceae</taxon>
        <taxon>Monilinia</taxon>
    </lineage>
</organism>
<dbReference type="Proteomes" id="UP000249056">
    <property type="component" value="Unassembled WGS sequence"/>
</dbReference>
<evidence type="ECO:0000313" key="3">
    <source>
        <dbReference type="Proteomes" id="UP000249056"/>
    </source>
</evidence>
<dbReference type="AlphaFoldDB" id="A0A395ITL0"/>
<name>A0A395ITL0_9HELO</name>
<comment type="caution">
    <text evidence="2">The sequence shown here is derived from an EMBL/GenBank/DDBJ whole genome shotgun (WGS) entry which is preliminary data.</text>
</comment>
<protein>
    <submittedName>
        <fullName evidence="2">Uncharacterized protein</fullName>
    </submittedName>
</protein>
<dbReference type="InterPro" id="IPR036397">
    <property type="entry name" value="RNaseH_sf"/>
</dbReference>
<sequence>MRTGNSPASDGQLWMCIDSTSVIWCMRANALTPPNGPFSNAIRLSTVTRSVLYGPGHMGIEGNEMADELADAGAKEGRMDNDRSAEPRSAE</sequence>
<evidence type="ECO:0000256" key="1">
    <source>
        <dbReference type="SAM" id="MobiDB-lite"/>
    </source>
</evidence>
<dbReference type="GO" id="GO:0003676">
    <property type="term" value="F:nucleic acid binding"/>
    <property type="evidence" value="ECO:0007669"/>
    <property type="project" value="InterPro"/>
</dbReference>
<dbReference type="OrthoDB" id="407198at2759"/>
<evidence type="ECO:0000313" key="2">
    <source>
        <dbReference type="EMBL" id="RAL63645.1"/>
    </source>
</evidence>
<reference evidence="2 3" key="1">
    <citation type="submission" date="2018-06" db="EMBL/GenBank/DDBJ databases">
        <title>Genome Sequence of the Brown Rot Fungal Pathogen Monilinia fructigena.</title>
        <authorList>
            <person name="Landi L."/>
            <person name="De Miccolis Angelini R.M."/>
            <person name="Pollastro S."/>
            <person name="Abate D."/>
            <person name="Faretra F."/>
            <person name="Romanazzi G."/>
        </authorList>
    </citation>
    <scope>NUCLEOTIDE SEQUENCE [LARGE SCALE GENOMIC DNA]</scope>
    <source>
        <strain evidence="2 3">Mfrg269</strain>
    </source>
</reference>
<gene>
    <name evidence="2" type="ORF">DID88_003688</name>
</gene>
<proteinExistence type="predicted"/>
<dbReference type="Gene3D" id="3.30.420.10">
    <property type="entry name" value="Ribonuclease H-like superfamily/Ribonuclease H"/>
    <property type="match status" value="1"/>
</dbReference>
<feature type="region of interest" description="Disordered" evidence="1">
    <location>
        <begin position="72"/>
        <end position="91"/>
    </location>
</feature>
<dbReference type="EMBL" id="QKRW01000018">
    <property type="protein sequence ID" value="RAL63645.1"/>
    <property type="molecule type" value="Genomic_DNA"/>
</dbReference>
<dbReference type="SUPFAM" id="SSF53098">
    <property type="entry name" value="Ribonuclease H-like"/>
    <property type="match status" value="1"/>
</dbReference>
<feature type="compositionally biased region" description="Basic and acidic residues" evidence="1">
    <location>
        <begin position="73"/>
        <end position="91"/>
    </location>
</feature>
<accession>A0A395ITL0</accession>